<dbReference type="Proteomes" id="UP000887565">
    <property type="component" value="Unplaced"/>
</dbReference>
<sequence length="289" mass="33634">MMDDQDTIKDDFLQIMTTAPAKFTYSSYPRTVHYKSYRETNKQTTNEKRSYGNVMYDKRVVRGNTWAMKRGKETSSSLDQKVKIDAQKMAEKNKEIRRRIERQRKTGDKLSGGTSSTTRENLQEATPKFLDDNINKVGLISENLASDRHSKENEKNLYIENAQLKRSIDELEVNRVSLKLLNEQLIPKSLENLEKLKKIPRRSNKMQSTQTDSINFMEENLCGDVEKNSRSKIDSDIVKDFIPYIFNQVQTEVNKRILSKVLFDAISFQNTYCRTKSKEHLIELVNGIL</sequence>
<feature type="region of interest" description="Disordered" evidence="10">
    <location>
        <begin position="91"/>
        <end position="125"/>
    </location>
</feature>
<organism evidence="11 12">
    <name type="scientific">Romanomermis culicivorax</name>
    <name type="common">Nematode worm</name>
    <dbReference type="NCBI Taxonomy" id="13658"/>
    <lineage>
        <taxon>Eukaryota</taxon>
        <taxon>Metazoa</taxon>
        <taxon>Ecdysozoa</taxon>
        <taxon>Nematoda</taxon>
        <taxon>Enoplea</taxon>
        <taxon>Dorylaimia</taxon>
        <taxon>Mermithida</taxon>
        <taxon>Mermithoidea</taxon>
        <taxon>Mermithidae</taxon>
        <taxon>Romanomermis</taxon>
    </lineage>
</organism>
<evidence type="ECO:0000256" key="4">
    <source>
        <dbReference type="ARBA" id="ARBA00022553"/>
    </source>
</evidence>
<evidence type="ECO:0000256" key="9">
    <source>
        <dbReference type="SAM" id="Coils"/>
    </source>
</evidence>
<feature type="compositionally biased region" description="Polar residues" evidence="10">
    <location>
        <begin position="112"/>
        <end position="124"/>
    </location>
</feature>
<dbReference type="PANTHER" id="PTHR21648">
    <property type="entry name" value="FLAGELLAR RADIAL SPOKE PROTEIN 3"/>
    <property type="match status" value="1"/>
</dbReference>
<feature type="coiled-coil region" evidence="9">
    <location>
        <begin position="154"/>
        <end position="181"/>
    </location>
</feature>
<evidence type="ECO:0000256" key="3">
    <source>
        <dbReference type="ARBA" id="ARBA00022490"/>
    </source>
</evidence>
<keyword evidence="9" id="KW-0175">Coiled coil</keyword>
<keyword evidence="3" id="KW-0963">Cytoplasm</keyword>
<proteinExistence type="inferred from homology"/>
<dbReference type="PANTHER" id="PTHR21648:SF0">
    <property type="entry name" value="RADIAL SPOKE HEAD PROTEIN 3 HOMOLOG"/>
    <property type="match status" value="1"/>
</dbReference>
<dbReference type="AlphaFoldDB" id="A0A915K8I4"/>
<evidence type="ECO:0000313" key="11">
    <source>
        <dbReference type="Proteomes" id="UP000887565"/>
    </source>
</evidence>
<evidence type="ECO:0000256" key="2">
    <source>
        <dbReference type="ARBA" id="ARBA00006737"/>
    </source>
</evidence>
<keyword evidence="5" id="KW-0282">Flagellum</keyword>
<protein>
    <submittedName>
        <fullName evidence="12">DUF4806 domain-containing protein</fullName>
    </submittedName>
</protein>
<evidence type="ECO:0000256" key="7">
    <source>
        <dbReference type="ARBA" id="ARBA00023212"/>
    </source>
</evidence>
<evidence type="ECO:0000256" key="5">
    <source>
        <dbReference type="ARBA" id="ARBA00022846"/>
    </source>
</evidence>
<evidence type="ECO:0000313" key="12">
    <source>
        <dbReference type="WBParaSite" id="nRc.2.0.1.t34679-RA"/>
    </source>
</evidence>
<evidence type="ECO:0000256" key="1">
    <source>
        <dbReference type="ARBA" id="ARBA00004611"/>
    </source>
</evidence>
<comment type="similarity">
    <text evidence="2">Belongs to the flagellar radial spoke RSP3 family.</text>
</comment>
<keyword evidence="6" id="KW-0969">Cilium</keyword>
<comment type="subcellular location">
    <subcellularLocation>
        <location evidence="1">Cytoplasm</location>
        <location evidence="1">Cytoskeleton</location>
        <location evidence="1">Flagellum axoneme</location>
    </subcellularLocation>
</comment>
<keyword evidence="8" id="KW-0966">Cell projection</keyword>
<keyword evidence="7" id="KW-0206">Cytoskeleton</keyword>
<evidence type="ECO:0000256" key="6">
    <source>
        <dbReference type="ARBA" id="ARBA00023069"/>
    </source>
</evidence>
<dbReference type="GO" id="GO:0005929">
    <property type="term" value="C:cilium"/>
    <property type="evidence" value="ECO:0007669"/>
    <property type="project" value="TreeGrafter"/>
</dbReference>
<dbReference type="WBParaSite" id="nRc.2.0.1.t34679-RA">
    <property type="protein sequence ID" value="nRc.2.0.1.t34679-RA"/>
    <property type="gene ID" value="nRc.2.0.1.g34679"/>
</dbReference>
<keyword evidence="4" id="KW-0597">Phosphoprotein</keyword>
<evidence type="ECO:0000256" key="8">
    <source>
        <dbReference type="ARBA" id="ARBA00023273"/>
    </source>
</evidence>
<evidence type="ECO:0000256" key="10">
    <source>
        <dbReference type="SAM" id="MobiDB-lite"/>
    </source>
</evidence>
<keyword evidence="11" id="KW-1185">Reference proteome</keyword>
<accession>A0A915K8I4</accession>
<name>A0A915K8I4_ROMCU</name>
<dbReference type="InterPro" id="IPR009290">
    <property type="entry name" value="Radial_spoke_3"/>
</dbReference>
<reference evidence="12" key="1">
    <citation type="submission" date="2022-11" db="UniProtKB">
        <authorList>
            <consortium name="WormBaseParasite"/>
        </authorList>
    </citation>
    <scope>IDENTIFICATION</scope>
</reference>